<dbReference type="GO" id="GO:0003676">
    <property type="term" value="F:nucleic acid binding"/>
    <property type="evidence" value="ECO:0007669"/>
    <property type="project" value="InterPro"/>
</dbReference>
<reference evidence="3" key="2">
    <citation type="submission" date="2023-11" db="EMBL/GenBank/DDBJ databases">
        <authorList>
            <person name="Kyselkova M."/>
            <person name="Xanthopoulou K."/>
            <person name="Shestivska V."/>
            <person name="Spanelova P."/>
            <person name="Maixnerova M."/>
            <person name="Higgins P.G."/>
            <person name="Nemec A."/>
        </authorList>
    </citation>
    <scope>NUCLEOTIDE SEQUENCE</scope>
    <source>
        <strain evidence="3">ANC 7225</strain>
    </source>
</reference>
<reference evidence="3 6" key="3">
    <citation type="journal article" date="2024" name="Syst. Appl. Microbiol.">
        <title>Evidence for the occurrence of Acinetobacter faecalis in cattle feces and its emended description.</title>
        <authorList>
            <person name="Kyselkova M."/>
            <person name="Xanthopoulou K."/>
            <person name="Shestivska V."/>
            <person name="Spanelova P."/>
            <person name="Maixnerova M."/>
            <person name="Higgins P.G."/>
            <person name="Nemec A."/>
        </authorList>
    </citation>
    <scope>NUCLEOTIDE SEQUENCE [LARGE SCALE GENOMIC DNA]</scope>
    <source>
        <strain evidence="3 6">ANC 7225</strain>
    </source>
</reference>
<evidence type="ECO:0000313" key="3">
    <source>
        <dbReference type="EMBL" id="MDY6551004.1"/>
    </source>
</evidence>
<dbReference type="PANTHER" id="PTHR34039:SF1">
    <property type="entry name" value="UPF0102 PROTEIN YRAN"/>
    <property type="match status" value="1"/>
</dbReference>
<dbReference type="CDD" id="cd20736">
    <property type="entry name" value="PoNe_Nuclease"/>
    <property type="match status" value="1"/>
</dbReference>
<dbReference type="EMBL" id="JAXHPO010000044">
    <property type="protein sequence ID" value="MDY6551004.1"/>
    <property type="molecule type" value="Genomic_DNA"/>
</dbReference>
<comment type="similarity">
    <text evidence="1 2">Belongs to the UPF0102 family.</text>
</comment>
<comment type="caution">
    <text evidence="4">The sequence shown here is derived from an EMBL/GenBank/DDBJ whole genome shotgun (WGS) entry which is preliminary data.</text>
</comment>
<evidence type="ECO:0000313" key="6">
    <source>
        <dbReference type="Proteomes" id="UP001284094"/>
    </source>
</evidence>
<proteinExistence type="inferred from homology"/>
<dbReference type="PANTHER" id="PTHR34039">
    <property type="entry name" value="UPF0102 PROTEIN YRAN"/>
    <property type="match status" value="1"/>
</dbReference>
<dbReference type="InterPro" id="IPR011856">
    <property type="entry name" value="tRNA_endonuc-like_dom_sf"/>
</dbReference>
<dbReference type="EMBL" id="WLYL01000013">
    <property type="protein sequence ID" value="MTD10957.1"/>
    <property type="molecule type" value="Genomic_DNA"/>
</dbReference>
<dbReference type="AlphaFoldDB" id="A0A6L6GEU6"/>
<gene>
    <name evidence="4" type="ORF">GIX10_05800</name>
    <name evidence="3" type="ORF">SKM48_09570</name>
</gene>
<dbReference type="SUPFAM" id="SSF52980">
    <property type="entry name" value="Restriction endonuclease-like"/>
    <property type="match status" value="1"/>
</dbReference>
<dbReference type="RefSeq" id="WP_154772568.1">
    <property type="nucleotide sequence ID" value="NZ_JAXHPE010000039.1"/>
</dbReference>
<dbReference type="InterPro" id="IPR003509">
    <property type="entry name" value="UPF0102_YraN-like"/>
</dbReference>
<organism evidence="4 5">
    <name type="scientific">Acinetobacter faecalis</name>
    <dbReference type="NCBI Taxonomy" id="2665161"/>
    <lineage>
        <taxon>Bacteria</taxon>
        <taxon>Pseudomonadati</taxon>
        <taxon>Pseudomonadota</taxon>
        <taxon>Gammaproteobacteria</taxon>
        <taxon>Moraxellales</taxon>
        <taxon>Moraxellaceae</taxon>
        <taxon>Acinetobacter</taxon>
    </lineage>
</organism>
<dbReference type="Proteomes" id="UP001284094">
    <property type="component" value="Unassembled WGS sequence"/>
</dbReference>
<evidence type="ECO:0000313" key="4">
    <source>
        <dbReference type="EMBL" id="MTD10957.1"/>
    </source>
</evidence>
<reference evidence="4 5" key="1">
    <citation type="submission" date="2019-11" db="EMBL/GenBank/DDBJ databases">
        <authorList>
            <person name="An D."/>
        </authorList>
    </citation>
    <scope>NUCLEOTIDE SEQUENCE [LARGE SCALE GENOMIC DNA]</scope>
    <source>
        <strain evidence="4 5">YIM 103518</strain>
    </source>
</reference>
<evidence type="ECO:0000313" key="5">
    <source>
        <dbReference type="Proteomes" id="UP000473854"/>
    </source>
</evidence>
<dbReference type="Pfam" id="PF02021">
    <property type="entry name" value="UPF0102"/>
    <property type="match status" value="1"/>
</dbReference>
<dbReference type="Proteomes" id="UP000473854">
    <property type="component" value="Unassembled WGS sequence"/>
</dbReference>
<accession>A0A6L6GEU6</accession>
<evidence type="ECO:0000256" key="1">
    <source>
        <dbReference type="ARBA" id="ARBA00006738"/>
    </source>
</evidence>
<dbReference type="InterPro" id="IPR011335">
    <property type="entry name" value="Restrct_endonuc-II-like"/>
</dbReference>
<protein>
    <recommendedName>
        <fullName evidence="2">UPF0102 protein GIX10_05800</fullName>
    </recommendedName>
</protein>
<dbReference type="NCBIfam" id="TIGR00252">
    <property type="entry name" value="YraN family protein"/>
    <property type="match status" value="1"/>
</dbReference>
<dbReference type="HAMAP" id="MF_00048">
    <property type="entry name" value="UPF0102"/>
    <property type="match status" value="1"/>
</dbReference>
<keyword evidence="6" id="KW-1185">Reference proteome</keyword>
<dbReference type="NCBIfam" id="NF009150">
    <property type="entry name" value="PRK12497.1-3"/>
    <property type="match status" value="1"/>
</dbReference>
<sequence length="143" mass="16788">MKNINKDKTKLGDWAEQQAAVFLQSHGFQILHQNYHSKFGEIDLIAKNAQDLVFVEVKARSKTQYGQSSEVVSITKQQKIIKTALTYLSKYPEMNDLYCRFDVICFDFQQQFAKTVQHDFSQFPYDLNWIENAFTFDPEFINL</sequence>
<dbReference type="Gene3D" id="3.40.1350.10">
    <property type="match status" value="1"/>
</dbReference>
<evidence type="ECO:0000256" key="2">
    <source>
        <dbReference type="HAMAP-Rule" id="MF_00048"/>
    </source>
</evidence>
<name>A0A6L6GEU6_9GAMM</name>